<proteinExistence type="predicted"/>
<feature type="compositionally biased region" description="Basic residues" evidence="1">
    <location>
        <begin position="139"/>
        <end position="148"/>
    </location>
</feature>
<sequence length="307" mass="33138">MGSCPGGPYGRARDGGRHGTVFGTPQRVDEPRWGRTSEAHGREPASESPGRERPWNQPAGVGGGSGRDDGQRRSTVNRRLGRRFRRQHRHRSGWSRLQPGHRPGRTLAGVDTPSWPADSCRLDPGDRGGRRDLCASDRRARRWRRRKERGPDRGGRTDGGCVHERATAPSCSGEGCEGLDPRITGCGDVARTLQQEWVGTMHLEIRYSPACHPVWGKLTGAEVGDTVETRTSPTRGQIATVITGRTKYTPMLPVPQAFTAQATAVAVNPKKHEAPHGHVMAVGADAAIVPSATTTPTEIRTPAEAGG</sequence>
<accession>A0ABU7FU97</accession>
<organism evidence="2 3">
    <name type="scientific">Streptomyces chiangmaiensis</name>
    <dbReference type="NCBI Taxonomy" id="766497"/>
    <lineage>
        <taxon>Bacteria</taxon>
        <taxon>Bacillati</taxon>
        <taxon>Actinomycetota</taxon>
        <taxon>Actinomycetes</taxon>
        <taxon>Kitasatosporales</taxon>
        <taxon>Streptomycetaceae</taxon>
        <taxon>Streptomyces</taxon>
    </lineage>
</organism>
<evidence type="ECO:0000313" key="2">
    <source>
        <dbReference type="EMBL" id="MED7827470.1"/>
    </source>
</evidence>
<feature type="compositionally biased region" description="Basic residues" evidence="1">
    <location>
        <begin position="75"/>
        <end position="93"/>
    </location>
</feature>
<feature type="compositionally biased region" description="Basic and acidic residues" evidence="1">
    <location>
        <begin position="120"/>
        <end position="138"/>
    </location>
</feature>
<comment type="caution">
    <text evidence="2">The sequence shown here is derived from an EMBL/GenBank/DDBJ whole genome shotgun (WGS) entry which is preliminary data.</text>
</comment>
<feature type="region of interest" description="Disordered" evidence="1">
    <location>
        <begin position="1"/>
        <end position="161"/>
    </location>
</feature>
<keyword evidence="3" id="KW-1185">Reference proteome</keyword>
<feature type="compositionally biased region" description="Basic and acidic residues" evidence="1">
    <location>
        <begin position="149"/>
        <end position="161"/>
    </location>
</feature>
<evidence type="ECO:0000313" key="3">
    <source>
        <dbReference type="Proteomes" id="UP001333996"/>
    </source>
</evidence>
<dbReference type="InterPro" id="IPR021224">
    <property type="entry name" value="DUF2690"/>
</dbReference>
<dbReference type="Pfam" id="PF10901">
    <property type="entry name" value="DUF2690"/>
    <property type="match status" value="1"/>
</dbReference>
<dbReference type="Proteomes" id="UP001333996">
    <property type="component" value="Unassembled WGS sequence"/>
</dbReference>
<reference evidence="2" key="1">
    <citation type="submission" date="2024-01" db="EMBL/GenBank/DDBJ databases">
        <title>First draft genome sequence data of TA4-1, the type strain of Gram-positive actinobacterium Streptomyces chiangmaiensis.</title>
        <authorList>
            <person name="Yasawong M."/>
            <person name="Nantapong N."/>
        </authorList>
    </citation>
    <scope>NUCLEOTIDE SEQUENCE</scope>
    <source>
        <strain evidence="2">TA4-1</strain>
    </source>
</reference>
<dbReference type="EMBL" id="JAYWVC010000236">
    <property type="protein sequence ID" value="MED7827470.1"/>
    <property type="molecule type" value="Genomic_DNA"/>
</dbReference>
<dbReference type="RefSeq" id="WP_329511852.1">
    <property type="nucleotide sequence ID" value="NZ_BAAAYZ010000045.1"/>
</dbReference>
<gene>
    <name evidence="2" type="ORF">VXC91_37625</name>
</gene>
<protein>
    <submittedName>
        <fullName evidence="2">DUF2690 domain-containing protein</fullName>
    </submittedName>
</protein>
<feature type="compositionally biased region" description="Basic and acidic residues" evidence="1">
    <location>
        <begin position="27"/>
        <end position="54"/>
    </location>
</feature>
<name>A0ABU7FU97_9ACTN</name>
<evidence type="ECO:0000256" key="1">
    <source>
        <dbReference type="SAM" id="MobiDB-lite"/>
    </source>
</evidence>